<evidence type="ECO:0000313" key="3">
    <source>
        <dbReference type="Proteomes" id="UP000319817"/>
    </source>
</evidence>
<accession>A0A517NV39</accession>
<dbReference type="AlphaFoldDB" id="A0A517NV39"/>
<evidence type="ECO:0000313" key="2">
    <source>
        <dbReference type="EMBL" id="QDT10989.1"/>
    </source>
</evidence>
<keyword evidence="1" id="KW-0812">Transmembrane</keyword>
<feature type="transmembrane region" description="Helical" evidence="1">
    <location>
        <begin position="36"/>
        <end position="53"/>
    </location>
</feature>
<reference evidence="2 3" key="1">
    <citation type="submission" date="2019-02" db="EMBL/GenBank/DDBJ databases">
        <title>Deep-cultivation of Planctomycetes and their phenomic and genomic characterization uncovers novel biology.</title>
        <authorList>
            <person name="Wiegand S."/>
            <person name="Jogler M."/>
            <person name="Boedeker C."/>
            <person name="Pinto D."/>
            <person name="Vollmers J."/>
            <person name="Rivas-Marin E."/>
            <person name="Kohn T."/>
            <person name="Peeters S.H."/>
            <person name="Heuer A."/>
            <person name="Rast P."/>
            <person name="Oberbeckmann S."/>
            <person name="Bunk B."/>
            <person name="Jeske O."/>
            <person name="Meyerdierks A."/>
            <person name="Storesund J.E."/>
            <person name="Kallscheuer N."/>
            <person name="Luecker S."/>
            <person name="Lage O.M."/>
            <person name="Pohl T."/>
            <person name="Merkel B.J."/>
            <person name="Hornburger P."/>
            <person name="Mueller R.-W."/>
            <person name="Bruemmer F."/>
            <person name="Labrenz M."/>
            <person name="Spormann A.M."/>
            <person name="Op den Camp H."/>
            <person name="Overmann J."/>
            <person name="Amann R."/>
            <person name="Jetten M.S.M."/>
            <person name="Mascher T."/>
            <person name="Medema M.H."/>
            <person name="Devos D.P."/>
            <person name="Kaster A.-K."/>
            <person name="Ovreas L."/>
            <person name="Rohde M."/>
            <person name="Galperin M.Y."/>
            <person name="Jogler C."/>
        </authorList>
    </citation>
    <scope>NUCLEOTIDE SEQUENCE [LARGE SCALE GENOMIC DNA]</scope>
    <source>
        <strain evidence="2 3">K23_9</strain>
    </source>
</reference>
<dbReference type="Proteomes" id="UP000319817">
    <property type="component" value="Chromosome"/>
</dbReference>
<dbReference type="NCBIfam" id="TIGR01167">
    <property type="entry name" value="LPXTG_anchor"/>
    <property type="match status" value="1"/>
</dbReference>
<keyword evidence="1" id="KW-1133">Transmembrane helix</keyword>
<proteinExistence type="predicted"/>
<keyword evidence="3" id="KW-1185">Reference proteome</keyword>
<feature type="transmembrane region" description="Helical" evidence="1">
    <location>
        <begin position="12"/>
        <end position="30"/>
    </location>
</feature>
<protein>
    <submittedName>
        <fullName evidence="2">Uncharacterized protein</fullName>
    </submittedName>
</protein>
<dbReference type="EMBL" id="CP036526">
    <property type="protein sequence ID" value="QDT10989.1"/>
    <property type="molecule type" value="Genomic_DNA"/>
</dbReference>
<name>A0A517NV39_9BACT</name>
<evidence type="ECO:0000256" key="1">
    <source>
        <dbReference type="SAM" id="Phobius"/>
    </source>
</evidence>
<organism evidence="2 3">
    <name type="scientific">Stieleria marina</name>
    <dbReference type="NCBI Taxonomy" id="1930275"/>
    <lineage>
        <taxon>Bacteria</taxon>
        <taxon>Pseudomonadati</taxon>
        <taxon>Planctomycetota</taxon>
        <taxon>Planctomycetia</taxon>
        <taxon>Pirellulales</taxon>
        <taxon>Pirellulaceae</taxon>
        <taxon>Stieleria</taxon>
    </lineage>
</organism>
<sequence length="66" mass="7447">MKHNIFSFPYSWLWFFAGMATFGIPADLLLGWGSRNFWGAIGGILFVAIGGFVHKRRIDDSPPDNE</sequence>
<keyword evidence="1" id="KW-0472">Membrane</keyword>
<gene>
    <name evidence="2" type="ORF">K239x_29820</name>
</gene>